<comment type="caution">
    <text evidence="1">The sequence shown here is derived from an EMBL/GenBank/DDBJ whole genome shotgun (WGS) entry which is preliminary data.</text>
</comment>
<protein>
    <submittedName>
        <fullName evidence="1">Uncharacterized protein</fullName>
    </submittedName>
</protein>
<evidence type="ECO:0000313" key="1">
    <source>
        <dbReference type="EMBL" id="KAJ3832613.1"/>
    </source>
</evidence>
<name>A0AA38NXT1_9AGAR</name>
<organism evidence="1 2">
    <name type="scientific">Lentinula raphanica</name>
    <dbReference type="NCBI Taxonomy" id="153919"/>
    <lineage>
        <taxon>Eukaryota</taxon>
        <taxon>Fungi</taxon>
        <taxon>Dikarya</taxon>
        <taxon>Basidiomycota</taxon>
        <taxon>Agaricomycotina</taxon>
        <taxon>Agaricomycetes</taxon>
        <taxon>Agaricomycetidae</taxon>
        <taxon>Agaricales</taxon>
        <taxon>Marasmiineae</taxon>
        <taxon>Omphalotaceae</taxon>
        <taxon>Lentinula</taxon>
    </lineage>
</organism>
<dbReference type="AlphaFoldDB" id="A0AA38NXT1"/>
<dbReference type="Proteomes" id="UP001163846">
    <property type="component" value="Unassembled WGS sequence"/>
</dbReference>
<proteinExistence type="predicted"/>
<evidence type="ECO:0000313" key="2">
    <source>
        <dbReference type="Proteomes" id="UP001163846"/>
    </source>
</evidence>
<sequence>MNQPLCTRVVARAVDEPRGWFNIWSYITCVEIISIFEQQFEGTEACLPLEPSRPPGQPGTPQYDASLPSFYPFLSGVGSVTDNSQADILPQLFLLSVSEYVCGSSKIFSLRGIYHTDNGRGRWSNTPFPMLGSNMVFHGNCSGVNNGALNINIHTLSTSPPLSQPPLLILPLQEINAAPAANVPATFPLATY</sequence>
<reference evidence="1" key="1">
    <citation type="submission" date="2022-08" db="EMBL/GenBank/DDBJ databases">
        <authorList>
            <consortium name="DOE Joint Genome Institute"/>
            <person name="Min B."/>
            <person name="Riley R."/>
            <person name="Sierra-Patev S."/>
            <person name="Naranjo-Ortiz M."/>
            <person name="Looney B."/>
            <person name="Konkel Z."/>
            <person name="Slot J.C."/>
            <person name="Sakamoto Y."/>
            <person name="Steenwyk J.L."/>
            <person name="Rokas A."/>
            <person name="Carro J."/>
            <person name="Camarero S."/>
            <person name="Ferreira P."/>
            <person name="Molpeceres G."/>
            <person name="Ruiz-Duenas F.J."/>
            <person name="Serrano A."/>
            <person name="Henrissat B."/>
            <person name="Drula E."/>
            <person name="Hughes K.W."/>
            <person name="Mata J.L."/>
            <person name="Ishikawa N.K."/>
            <person name="Vargas-Isla R."/>
            <person name="Ushijima S."/>
            <person name="Smith C.A."/>
            <person name="Ahrendt S."/>
            <person name="Andreopoulos W."/>
            <person name="He G."/>
            <person name="Labutti K."/>
            <person name="Lipzen A."/>
            <person name="Ng V."/>
            <person name="Sandor L."/>
            <person name="Barry K."/>
            <person name="Martinez A.T."/>
            <person name="Xiao Y."/>
            <person name="Gibbons J.G."/>
            <person name="Terashima K."/>
            <person name="Hibbett D.S."/>
            <person name="Grigoriev I.V."/>
        </authorList>
    </citation>
    <scope>NUCLEOTIDE SEQUENCE</scope>
    <source>
        <strain evidence="1">TFB9207</strain>
    </source>
</reference>
<dbReference type="EMBL" id="MU806905">
    <property type="protein sequence ID" value="KAJ3832613.1"/>
    <property type="molecule type" value="Genomic_DNA"/>
</dbReference>
<accession>A0AA38NXT1</accession>
<keyword evidence="2" id="KW-1185">Reference proteome</keyword>
<gene>
    <name evidence="1" type="ORF">F5878DRAFT_666413</name>
</gene>